<evidence type="ECO:0000313" key="2">
    <source>
        <dbReference type="EMBL" id="MQL74010.1"/>
    </source>
</evidence>
<feature type="compositionally biased region" description="Low complexity" evidence="1">
    <location>
        <begin position="17"/>
        <end position="29"/>
    </location>
</feature>
<evidence type="ECO:0000313" key="3">
    <source>
        <dbReference type="Proteomes" id="UP000652761"/>
    </source>
</evidence>
<keyword evidence="3" id="KW-1185">Reference proteome</keyword>
<accession>A0A843TWT7</accession>
<evidence type="ECO:0000256" key="1">
    <source>
        <dbReference type="SAM" id="MobiDB-lite"/>
    </source>
</evidence>
<sequence>MPTEQSKVHNDAQHARPSTQPTQHTPQQQGDSQQGKDTFNQLRRLQPCTGEGHTTQPNAHLIALYTDRPAAY</sequence>
<gene>
    <name evidence="2" type="ORF">Taro_006364</name>
</gene>
<dbReference type="Proteomes" id="UP000652761">
    <property type="component" value="Unassembled WGS sequence"/>
</dbReference>
<dbReference type="AlphaFoldDB" id="A0A843TWT7"/>
<proteinExistence type="predicted"/>
<name>A0A843TWT7_COLES</name>
<feature type="region of interest" description="Disordered" evidence="1">
    <location>
        <begin position="1"/>
        <end position="60"/>
    </location>
</feature>
<dbReference type="EMBL" id="NMUH01000188">
    <property type="protein sequence ID" value="MQL74010.1"/>
    <property type="molecule type" value="Genomic_DNA"/>
</dbReference>
<feature type="compositionally biased region" description="Polar residues" evidence="1">
    <location>
        <begin position="30"/>
        <end position="43"/>
    </location>
</feature>
<comment type="caution">
    <text evidence="2">The sequence shown here is derived from an EMBL/GenBank/DDBJ whole genome shotgun (WGS) entry which is preliminary data.</text>
</comment>
<organism evidence="2 3">
    <name type="scientific">Colocasia esculenta</name>
    <name type="common">Wild taro</name>
    <name type="synonym">Arum esculentum</name>
    <dbReference type="NCBI Taxonomy" id="4460"/>
    <lineage>
        <taxon>Eukaryota</taxon>
        <taxon>Viridiplantae</taxon>
        <taxon>Streptophyta</taxon>
        <taxon>Embryophyta</taxon>
        <taxon>Tracheophyta</taxon>
        <taxon>Spermatophyta</taxon>
        <taxon>Magnoliopsida</taxon>
        <taxon>Liliopsida</taxon>
        <taxon>Araceae</taxon>
        <taxon>Aroideae</taxon>
        <taxon>Colocasieae</taxon>
        <taxon>Colocasia</taxon>
    </lineage>
</organism>
<feature type="compositionally biased region" description="Basic and acidic residues" evidence="1">
    <location>
        <begin position="1"/>
        <end position="14"/>
    </location>
</feature>
<reference evidence="2" key="1">
    <citation type="submission" date="2017-07" db="EMBL/GenBank/DDBJ databases">
        <title>Taro Niue Genome Assembly and Annotation.</title>
        <authorList>
            <person name="Atibalentja N."/>
            <person name="Keating K."/>
            <person name="Fields C.J."/>
        </authorList>
    </citation>
    <scope>NUCLEOTIDE SEQUENCE</scope>
    <source>
        <strain evidence="2">Niue_2</strain>
        <tissue evidence="2">Leaf</tissue>
    </source>
</reference>
<protein>
    <submittedName>
        <fullName evidence="2">Uncharacterized protein</fullName>
    </submittedName>
</protein>